<accession>A0ACA9LL03</accession>
<protein>
    <submittedName>
        <fullName evidence="1">14476_t:CDS:1</fullName>
    </submittedName>
</protein>
<dbReference type="Proteomes" id="UP000789920">
    <property type="component" value="Unassembled WGS sequence"/>
</dbReference>
<evidence type="ECO:0000313" key="1">
    <source>
        <dbReference type="EMBL" id="CAG8536882.1"/>
    </source>
</evidence>
<dbReference type="EMBL" id="CAJVQC010004165">
    <property type="protein sequence ID" value="CAG8536882.1"/>
    <property type="molecule type" value="Genomic_DNA"/>
</dbReference>
<sequence>MTNIKTTILYNNSNELQQNNSDEFLSWQHENCNNNKSSDNFESESNSLNNEQYENNLYDTNLKSDNSEEEIFFIDINNMTGIFDDTIFDLTWNQES</sequence>
<proteinExistence type="predicted"/>
<reference evidence="1" key="1">
    <citation type="submission" date="2021-06" db="EMBL/GenBank/DDBJ databases">
        <authorList>
            <person name="Kallberg Y."/>
            <person name="Tangrot J."/>
            <person name="Rosling A."/>
        </authorList>
    </citation>
    <scope>NUCLEOTIDE SEQUENCE</scope>
    <source>
        <strain evidence="1">MA461A</strain>
    </source>
</reference>
<evidence type="ECO:0000313" key="2">
    <source>
        <dbReference type="Proteomes" id="UP000789920"/>
    </source>
</evidence>
<name>A0ACA9LL03_9GLOM</name>
<comment type="caution">
    <text evidence="1">The sequence shown here is derived from an EMBL/GenBank/DDBJ whole genome shotgun (WGS) entry which is preliminary data.</text>
</comment>
<keyword evidence="2" id="KW-1185">Reference proteome</keyword>
<gene>
    <name evidence="1" type="ORF">RPERSI_LOCUS3381</name>
</gene>
<organism evidence="1 2">
    <name type="scientific">Racocetra persica</name>
    <dbReference type="NCBI Taxonomy" id="160502"/>
    <lineage>
        <taxon>Eukaryota</taxon>
        <taxon>Fungi</taxon>
        <taxon>Fungi incertae sedis</taxon>
        <taxon>Mucoromycota</taxon>
        <taxon>Glomeromycotina</taxon>
        <taxon>Glomeromycetes</taxon>
        <taxon>Diversisporales</taxon>
        <taxon>Gigasporaceae</taxon>
        <taxon>Racocetra</taxon>
    </lineage>
</organism>